<dbReference type="Gene3D" id="3.40.50.1010">
    <property type="entry name" value="5'-nuclease"/>
    <property type="match status" value="1"/>
</dbReference>
<feature type="domain" description="5'-3' exonuclease" evidence="19">
    <location>
        <begin position="9"/>
        <end position="271"/>
    </location>
</feature>
<dbReference type="SMART" id="SM00474">
    <property type="entry name" value="35EXOc"/>
    <property type="match status" value="1"/>
</dbReference>
<dbReference type="AlphaFoldDB" id="A0A7X0II63"/>
<evidence type="ECO:0000256" key="14">
    <source>
        <dbReference type="ARBA" id="ARBA00049244"/>
    </source>
</evidence>
<evidence type="ECO:0000256" key="3">
    <source>
        <dbReference type="ARBA" id="ARBA00020311"/>
    </source>
</evidence>
<dbReference type="FunFam" id="1.10.150.20:FF:000002">
    <property type="entry name" value="DNA polymerase I"/>
    <property type="match status" value="1"/>
</dbReference>
<dbReference type="Gene3D" id="1.10.150.20">
    <property type="entry name" value="5' to 3' exonuclease, C-terminal subdomain"/>
    <property type="match status" value="2"/>
</dbReference>
<dbReference type="InterPro" id="IPR008918">
    <property type="entry name" value="HhH2"/>
</dbReference>
<keyword evidence="13 17" id="KW-0234">DNA repair</keyword>
<dbReference type="RefSeq" id="WP_184982960.1">
    <property type="nucleotide sequence ID" value="NZ_BAAALO010000086.1"/>
</dbReference>
<dbReference type="EC" id="2.7.7.7" evidence="2 16"/>
<gene>
    <name evidence="17" type="primary">polA</name>
    <name evidence="21" type="ORF">BJ992_003879</name>
</gene>
<evidence type="ECO:0000256" key="12">
    <source>
        <dbReference type="ARBA" id="ARBA00023125"/>
    </source>
</evidence>
<evidence type="ECO:0000256" key="16">
    <source>
        <dbReference type="NCBIfam" id="TIGR00593"/>
    </source>
</evidence>
<dbReference type="GO" id="GO:0006302">
    <property type="term" value="P:double-strand break repair"/>
    <property type="evidence" value="ECO:0007669"/>
    <property type="project" value="TreeGrafter"/>
</dbReference>
<keyword evidence="12 17" id="KW-0238">DNA-binding</keyword>
<evidence type="ECO:0000259" key="19">
    <source>
        <dbReference type="SMART" id="SM00475"/>
    </source>
</evidence>
<dbReference type="NCBIfam" id="NF004397">
    <property type="entry name" value="PRK05755.1"/>
    <property type="match status" value="1"/>
</dbReference>
<dbReference type="InterPro" id="IPR002421">
    <property type="entry name" value="5-3_exonuclease"/>
</dbReference>
<evidence type="ECO:0000259" key="20">
    <source>
        <dbReference type="SMART" id="SM00482"/>
    </source>
</evidence>
<organism evidence="21 22">
    <name type="scientific">Sphaerisporangium rubeum</name>
    <dbReference type="NCBI Taxonomy" id="321317"/>
    <lineage>
        <taxon>Bacteria</taxon>
        <taxon>Bacillati</taxon>
        <taxon>Actinomycetota</taxon>
        <taxon>Actinomycetes</taxon>
        <taxon>Streptosporangiales</taxon>
        <taxon>Streptosporangiaceae</taxon>
        <taxon>Sphaerisporangium</taxon>
    </lineage>
</organism>
<keyword evidence="11 17" id="KW-0239">DNA-directed DNA polymerase</keyword>
<dbReference type="SMART" id="SM00279">
    <property type="entry name" value="HhH2"/>
    <property type="match status" value="1"/>
</dbReference>
<comment type="catalytic activity">
    <reaction evidence="14 17">
        <text>DNA(n) + a 2'-deoxyribonucleoside 5'-triphosphate = DNA(n+1) + diphosphate</text>
        <dbReference type="Rhea" id="RHEA:22508"/>
        <dbReference type="Rhea" id="RHEA-COMP:17339"/>
        <dbReference type="Rhea" id="RHEA-COMP:17340"/>
        <dbReference type="ChEBI" id="CHEBI:33019"/>
        <dbReference type="ChEBI" id="CHEBI:61560"/>
        <dbReference type="ChEBI" id="CHEBI:173112"/>
        <dbReference type="EC" id="2.7.7.7"/>
    </reaction>
</comment>
<dbReference type="InterPro" id="IPR012337">
    <property type="entry name" value="RNaseH-like_sf"/>
</dbReference>
<dbReference type="Proteomes" id="UP000555564">
    <property type="component" value="Unassembled WGS sequence"/>
</dbReference>
<evidence type="ECO:0000256" key="2">
    <source>
        <dbReference type="ARBA" id="ARBA00012417"/>
    </source>
</evidence>
<dbReference type="SUPFAM" id="SSF47807">
    <property type="entry name" value="5' to 3' exonuclease, C-terminal subdomain"/>
    <property type="match status" value="1"/>
</dbReference>
<keyword evidence="5 17" id="KW-0548">Nucleotidyltransferase</keyword>
<keyword evidence="8 17" id="KW-0227">DNA damage</keyword>
<dbReference type="InterPro" id="IPR036397">
    <property type="entry name" value="RNaseH_sf"/>
</dbReference>
<evidence type="ECO:0000256" key="7">
    <source>
        <dbReference type="ARBA" id="ARBA00022722"/>
    </source>
</evidence>
<evidence type="ECO:0000313" key="21">
    <source>
        <dbReference type="EMBL" id="MBB6474448.1"/>
    </source>
</evidence>
<evidence type="ECO:0000256" key="10">
    <source>
        <dbReference type="ARBA" id="ARBA00022839"/>
    </source>
</evidence>
<dbReference type="Pfam" id="PF22619">
    <property type="entry name" value="DNA_polI_exo1"/>
    <property type="match status" value="1"/>
</dbReference>
<dbReference type="InterPro" id="IPR020046">
    <property type="entry name" value="5-3_exonucl_a-hlix_arch_N"/>
</dbReference>
<dbReference type="InterPro" id="IPR001098">
    <property type="entry name" value="DNA-dir_DNA_pol_A_palm_dom"/>
</dbReference>
<dbReference type="InterPro" id="IPR020045">
    <property type="entry name" value="DNA_polI_H3TH"/>
</dbReference>
<dbReference type="CDD" id="cd06140">
    <property type="entry name" value="DNA_polA_I_Bacillus_like_exo"/>
    <property type="match status" value="1"/>
</dbReference>
<evidence type="ECO:0000256" key="9">
    <source>
        <dbReference type="ARBA" id="ARBA00022801"/>
    </source>
</evidence>
<keyword evidence="22" id="KW-1185">Reference proteome</keyword>
<evidence type="ECO:0000313" key="22">
    <source>
        <dbReference type="Proteomes" id="UP000555564"/>
    </source>
</evidence>
<dbReference type="Pfam" id="PF01367">
    <property type="entry name" value="5_3_exonuc"/>
    <property type="match status" value="1"/>
</dbReference>
<evidence type="ECO:0000256" key="11">
    <source>
        <dbReference type="ARBA" id="ARBA00022932"/>
    </source>
</evidence>
<feature type="domain" description="DNA-directed DNA polymerase family A palm" evidence="20">
    <location>
        <begin position="656"/>
        <end position="863"/>
    </location>
</feature>
<dbReference type="CDD" id="cd09898">
    <property type="entry name" value="H3TH_53EXO"/>
    <property type="match status" value="1"/>
</dbReference>
<evidence type="ECO:0000256" key="6">
    <source>
        <dbReference type="ARBA" id="ARBA00022705"/>
    </source>
</evidence>
<dbReference type="SUPFAM" id="SSF53098">
    <property type="entry name" value="Ribonuclease H-like"/>
    <property type="match status" value="1"/>
</dbReference>
<dbReference type="SMART" id="SM00475">
    <property type="entry name" value="53EXOc"/>
    <property type="match status" value="1"/>
</dbReference>
<evidence type="ECO:0000256" key="15">
    <source>
        <dbReference type="ARBA" id="ARBA00053603"/>
    </source>
</evidence>
<dbReference type="FunFam" id="1.20.1060.10:FF:000001">
    <property type="entry name" value="DNA polymerase I"/>
    <property type="match status" value="1"/>
</dbReference>
<dbReference type="CDD" id="cd08637">
    <property type="entry name" value="DNA_pol_A_pol_I_C"/>
    <property type="match status" value="1"/>
</dbReference>
<dbReference type="Pfam" id="PF02739">
    <property type="entry name" value="5_3_exonuc_N"/>
    <property type="match status" value="1"/>
</dbReference>
<dbReference type="PRINTS" id="PR00868">
    <property type="entry name" value="DNAPOLI"/>
</dbReference>
<dbReference type="InterPro" id="IPR029060">
    <property type="entry name" value="PIN-like_dom_sf"/>
</dbReference>
<dbReference type="Gene3D" id="1.20.1060.10">
    <property type="entry name" value="Taq DNA Polymerase, Chain T, domain 4"/>
    <property type="match status" value="1"/>
</dbReference>
<dbReference type="InterPro" id="IPR036279">
    <property type="entry name" value="5-3_exonuclease_C_sf"/>
</dbReference>
<dbReference type="InterPro" id="IPR002562">
    <property type="entry name" value="3'-5'_exonuclease_dom"/>
</dbReference>
<dbReference type="GO" id="GO:0003887">
    <property type="term" value="F:DNA-directed DNA polymerase activity"/>
    <property type="evidence" value="ECO:0007669"/>
    <property type="project" value="UniProtKB-UniRule"/>
</dbReference>
<dbReference type="InterPro" id="IPR043502">
    <property type="entry name" value="DNA/RNA_pol_sf"/>
</dbReference>
<dbReference type="GO" id="GO:0003677">
    <property type="term" value="F:DNA binding"/>
    <property type="evidence" value="ECO:0007669"/>
    <property type="project" value="UniProtKB-UniRule"/>
</dbReference>
<dbReference type="SUPFAM" id="SSF88723">
    <property type="entry name" value="PIN domain-like"/>
    <property type="match status" value="1"/>
</dbReference>
<dbReference type="InterPro" id="IPR054690">
    <property type="entry name" value="DNA_polI_exonuclease"/>
</dbReference>
<evidence type="ECO:0000256" key="1">
    <source>
        <dbReference type="ARBA" id="ARBA00007705"/>
    </source>
</evidence>
<comment type="similarity">
    <text evidence="1 17">Belongs to the DNA polymerase type-A family.</text>
</comment>
<dbReference type="SUPFAM" id="SSF56672">
    <property type="entry name" value="DNA/RNA polymerases"/>
    <property type="match status" value="1"/>
</dbReference>
<comment type="function">
    <text evidence="15">In addition to polymerase activity, this DNA polymerase exhibits 3'-5' and 5'-3' exonuclease activity.</text>
</comment>
<dbReference type="GO" id="GO:0008408">
    <property type="term" value="F:3'-5' exonuclease activity"/>
    <property type="evidence" value="ECO:0007669"/>
    <property type="project" value="InterPro"/>
</dbReference>
<dbReference type="GO" id="GO:0008409">
    <property type="term" value="F:5'-3' exonuclease activity"/>
    <property type="evidence" value="ECO:0007669"/>
    <property type="project" value="InterPro"/>
</dbReference>
<dbReference type="Gene3D" id="3.30.420.10">
    <property type="entry name" value="Ribonuclease H-like superfamily/Ribonuclease H"/>
    <property type="match status" value="1"/>
</dbReference>
<evidence type="ECO:0000256" key="8">
    <source>
        <dbReference type="ARBA" id="ARBA00022763"/>
    </source>
</evidence>
<feature type="domain" description="3'-5' exonuclease" evidence="18">
    <location>
        <begin position="312"/>
        <end position="489"/>
    </location>
</feature>
<evidence type="ECO:0000256" key="4">
    <source>
        <dbReference type="ARBA" id="ARBA00022679"/>
    </source>
</evidence>
<evidence type="ECO:0000256" key="5">
    <source>
        <dbReference type="ARBA" id="ARBA00022695"/>
    </source>
</evidence>
<evidence type="ECO:0000259" key="18">
    <source>
        <dbReference type="SMART" id="SM00474"/>
    </source>
</evidence>
<protein>
    <recommendedName>
        <fullName evidence="3 16">DNA polymerase I</fullName>
        <ecNumber evidence="2 16">2.7.7.7</ecNumber>
    </recommendedName>
</protein>
<keyword evidence="10" id="KW-0269">Exonuclease</keyword>
<dbReference type="Pfam" id="PF00476">
    <property type="entry name" value="DNA_pol_A"/>
    <property type="match status" value="1"/>
</dbReference>
<dbReference type="InterPro" id="IPR018320">
    <property type="entry name" value="DNA_polymerase_1"/>
</dbReference>
<proteinExistence type="inferred from homology"/>
<dbReference type="GO" id="GO:0006261">
    <property type="term" value="P:DNA-templated DNA replication"/>
    <property type="evidence" value="ECO:0007669"/>
    <property type="project" value="UniProtKB-UniRule"/>
</dbReference>
<comment type="caution">
    <text evidence="21">The sequence shown here is derived from an EMBL/GenBank/DDBJ whole genome shotgun (WGS) entry which is preliminary data.</text>
</comment>
<dbReference type="NCBIfam" id="TIGR00593">
    <property type="entry name" value="pola"/>
    <property type="match status" value="1"/>
</dbReference>
<keyword evidence="7" id="KW-0540">Nuclease</keyword>
<dbReference type="FunFam" id="3.40.50.1010:FF:000001">
    <property type="entry name" value="DNA polymerase I"/>
    <property type="match status" value="1"/>
</dbReference>
<evidence type="ECO:0000256" key="17">
    <source>
        <dbReference type="RuleBase" id="RU004460"/>
    </source>
</evidence>
<dbReference type="Gene3D" id="3.30.70.370">
    <property type="match status" value="1"/>
</dbReference>
<dbReference type="PANTHER" id="PTHR10133:SF27">
    <property type="entry name" value="DNA POLYMERASE NU"/>
    <property type="match status" value="1"/>
</dbReference>
<keyword evidence="9" id="KW-0378">Hydrolase</keyword>
<dbReference type="PANTHER" id="PTHR10133">
    <property type="entry name" value="DNA POLYMERASE I"/>
    <property type="match status" value="1"/>
</dbReference>
<name>A0A7X0II63_9ACTN</name>
<dbReference type="EMBL" id="JACHIU010000001">
    <property type="protein sequence ID" value="MBB6474448.1"/>
    <property type="molecule type" value="Genomic_DNA"/>
</dbReference>
<dbReference type="FunFam" id="1.10.150.20:FF:000003">
    <property type="entry name" value="DNA polymerase I"/>
    <property type="match status" value="1"/>
</dbReference>
<accession>A0A7X0II63</accession>
<keyword evidence="4 17" id="KW-0808">Transferase</keyword>
<evidence type="ECO:0000256" key="13">
    <source>
        <dbReference type="ARBA" id="ARBA00023204"/>
    </source>
</evidence>
<dbReference type="SMART" id="SM00482">
    <property type="entry name" value="POLAc"/>
    <property type="match status" value="1"/>
</dbReference>
<keyword evidence="6 17" id="KW-0235">DNA replication</keyword>
<dbReference type="CDD" id="cd09859">
    <property type="entry name" value="PIN_53EXO"/>
    <property type="match status" value="1"/>
</dbReference>
<reference evidence="21 22" key="1">
    <citation type="submission" date="2020-08" db="EMBL/GenBank/DDBJ databases">
        <title>Sequencing the genomes of 1000 actinobacteria strains.</title>
        <authorList>
            <person name="Klenk H.-P."/>
        </authorList>
    </citation>
    <scope>NUCLEOTIDE SEQUENCE [LARGE SCALE GENOMIC DNA]</scope>
    <source>
        <strain evidence="21 22">DSM 44936</strain>
    </source>
</reference>
<sequence length="900" mass="98918">MPKTDPTPARPCLLLLDGHSLAYRAFYALKDANLTTTDGQHTEAVYGFTSMLINVLRDEKPTHVAVCFDRSEPTFRHESYELYKANRQETPDDFRGQVSLIFEVLDALRVPHLSLAGYEADDLIATLAHQASEQGMTVLIVTGDRDALQLVDDRVTLLMTRRGISDMTRFDPEAVVEKYTLTPKQYPDFAALRGDPSDNLPSIPGVGEKTAAKWVREFGSLDALVDRVDEVKGKVGDKLREYLGQVMHNRQLTELRRDVPLDVEVSGLTMGQWDRDEIHKLFDTLQFRVLRDRLYQSIGTAEPEADEGFSVEVTTLGSGQVAQWFAALPRARAGLAVKGAFGSGTGRVDSLAVAVPGDAGGPARAAYLDLTTLTPEDERALGAWLADESVPKAMHDAKGPLLGLWAHGLDMRGLTCDTALAAYLAMPGQRSFPLDDLALRYLHRELRAESDDGGQAALFDDPADNQAEELAVRADAVRELADALEAHLEPRGGTKLLREVELPLVRVIAELERAGIAADRDYFMGLEAEFGAAVKQAVEEAHRVVGEQFNLGSPKQLQEILFVKLGLPKTKRIKTGYTTDADALAQLATQTDNELPTILLRHRDQTRLKVTVEGLIKEIGDDRRIHTTFNQIVAATGRLSSEKPNLQNIPIRTAEGRRIRQGFVVGEGYECLLTADYSQIELRIMAHLSRDASLIAAFESGHDFHQATAARVFDLPPEQVGGELRARIKAMNYGLAYGLSDFGLSGQLNIPVAEARALKEEYFEEFGGVRDYLAAIVAQARHDGYTETILGRRRYLPDLTSDNRQRREMAERMALNAPIQGSAADIIKVAMLQVGTAMKDAGLRSRMLLQVHDELVFEVASGELDALRDLVTGQMCAAYPLSVPLSVSTGTGGTWETAGH</sequence>
<dbReference type="InterPro" id="IPR002298">
    <property type="entry name" value="DNA_polymerase_A"/>
</dbReference>